<protein>
    <submittedName>
        <fullName evidence="2">CHRD domain protein</fullName>
    </submittedName>
</protein>
<dbReference type="KEGG" id="blr:BRLA_c027230"/>
<proteinExistence type="predicted"/>
<feature type="domain" description="CHRD" evidence="1">
    <location>
        <begin position="1"/>
        <end position="137"/>
    </location>
</feature>
<evidence type="ECO:0000259" key="1">
    <source>
        <dbReference type="PROSITE" id="PS50933"/>
    </source>
</evidence>
<dbReference type="HOGENOM" id="CLU_107551_0_1_9"/>
<dbReference type="RefSeq" id="WP_003336126.1">
    <property type="nucleotide sequence ID" value="NZ_CP007806.1"/>
</dbReference>
<dbReference type="InterPro" id="IPR010895">
    <property type="entry name" value="CHRD"/>
</dbReference>
<dbReference type="Proteomes" id="UP000005850">
    <property type="component" value="Chromosome"/>
</dbReference>
<name>A0A075R3D1_BRELA</name>
<dbReference type="Pfam" id="PF07452">
    <property type="entry name" value="CHRD"/>
    <property type="match status" value="1"/>
</dbReference>
<dbReference type="eggNOG" id="COG2133">
    <property type="taxonomic scope" value="Bacteria"/>
</dbReference>
<keyword evidence="3" id="KW-1185">Reference proteome</keyword>
<dbReference type="EMBL" id="CP007806">
    <property type="protein sequence ID" value="AIG27042.1"/>
    <property type="molecule type" value="Genomic_DNA"/>
</dbReference>
<dbReference type="PROSITE" id="PS50933">
    <property type="entry name" value="CHRD"/>
    <property type="match status" value="1"/>
</dbReference>
<evidence type="ECO:0000313" key="3">
    <source>
        <dbReference type="Proteomes" id="UP000005850"/>
    </source>
</evidence>
<accession>A0A075R3D1</accession>
<evidence type="ECO:0000313" key="2">
    <source>
        <dbReference type="EMBL" id="AIG27042.1"/>
    </source>
</evidence>
<dbReference type="AlphaFoldDB" id="A0A075R3D1"/>
<reference evidence="2 3" key="1">
    <citation type="journal article" date="2011" name="J. Bacteriol.">
        <title>Genome sequence of Brevibacillus laterosporus LMG 15441, a pathogen of invertebrates.</title>
        <authorList>
            <person name="Djukic M."/>
            <person name="Poehlein A."/>
            <person name="Thurmer A."/>
            <person name="Daniel R."/>
        </authorList>
    </citation>
    <scope>NUCLEOTIDE SEQUENCE [LARGE SCALE GENOMIC DNA]</scope>
    <source>
        <strain evidence="2 3">LMG 15441</strain>
    </source>
</reference>
<sequence>MTIQFQAKLRGSEEVPPVLTNASGTATFQLSADNSRLDFRLSLHDLRDLTQAHIHIGVRGVNGPIVVFLFGPVQRGISVCDAVVTGSITSADLVGPLQGRTLAELIQLMLRGETYVNAHTTQHPGGEIRGQVRRVEKVCICKC</sequence>
<dbReference type="STRING" id="1042163.BRLA_c027230"/>
<dbReference type="SMART" id="SM00754">
    <property type="entry name" value="CHRD"/>
    <property type="match status" value="1"/>
</dbReference>
<organism evidence="2 3">
    <name type="scientific">Brevibacillus laterosporus LMG 15441</name>
    <dbReference type="NCBI Taxonomy" id="1042163"/>
    <lineage>
        <taxon>Bacteria</taxon>
        <taxon>Bacillati</taxon>
        <taxon>Bacillota</taxon>
        <taxon>Bacilli</taxon>
        <taxon>Bacillales</taxon>
        <taxon>Paenibacillaceae</taxon>
        <taxon>Brevibacillus</taxon>
    </lineage>
</organism>
<gene>
    <name evidence="2" type="ORF">BRLA_c027230</name>
</gene>